<dbReference type="InterPro" id="IPR032675">
    <property type="entry name" value="LRR_dom_sf"/>
</dbReference>
<evidence type="ECO:0000256" key="1">
    <source>
        <dbReference type="ARBA" id="ARBA00022737"/>
    </source>
</evidence>
<dbReference type="Proteomes" id="UP000027138">
    <property type="component" value="Unassembled WGS sequence"/>
</dbReference>
<gene>
    <name evidence="3" type="ORF">JCGZ_18849</name>
</gene>
<dbReference type="Pfam" id="PF23598">
    <property type="entry name" value="LRR_14"/>
    <property type="match status" value="1"/>
</dbReference>
<dbReference type="PANTHER" id="PTHR47186">
    <property type="entry name" value="LEUCINE-RICH REPEAT-CONTAINING PROTEIN 57"/>
    <property type="match status" value="1"/>
</dbReference>
<dbReference type="EMBL" id="KK914735">
    <property type="protein sequence ID" value="KDP29687.1"/>
    <property type="molecule type" value="Genomic_DNA"/>
</dbReference>
<dbReference type="InterPro" id="IPR055414">
    <property type="entry name" value="LRR_R13L4/SHOC2-like"/>
</dbReference>
<sequence length="319" mass="35774">MIERLPEEVGDLVHLRYLGLTWSNLDELPPTLANLQNLQTLDITGSRWLTKLPIQVLNIQQLRHLIMSHTLNNGEIRVPSGIGTLKNLHALDGVYAGGGIASELSSLIQLQQLGVRRVSEDHATELSAAITKMENLVSLSLEAEGCYNESFLPELESLSPPLSIQVLALRGGLVEMPIWLAAMENLTELSLANSNLLENPSLALQFLPKLKVLYLLKAYNEIKCIGKEFCEAGGFPKLETLVIASEYFLVEWTEIVDGAFPSLRCLEFRNCMKLRFLPEGLQNISTLEELVLFNTHKDLPSRLLSEERYKIKNILHLYC</sequence>
<dbReference type="PANTHER" id="PTHR47186:SF12">
    <property type="entry name" value="NB-ARC DOMAIN-CONTAINING PROTEIN"/>
    <property type="match status" value="1"/>
</dbReference>
<evidence type="ECO:0000313" key="3">
    <source>
        <dbReference type="EMBL" id="KDP29687.1"/>
    </source>
</evidence>
<protein>
    <recommendedName>
        <fullName evidence="2">Disease resistance R13L4/SHOC-2-like LRR domain-containing protein</fullName>
    </recommendedName>
</protein>
<name>A0A067K0M7_JATCU</name>
<evidence type="ECO:0000313" key="4">
    <source>
        <dbReference type="Proteomes" id="UP000027138"/>
    </source>
</evidence>
<dbReference type="OrthoDB" id="850200at2759"/>
<reference evidence="3 4" key="1">
    <citation type="journal article" date="2014" name="PLoS ONE">
        <title>Global Analysis of Gene Expression Profiles in Physic Nut (Jatropha curcas L.) Seedlings Exposed to Salt Stress.</title>
        <authorList>
            <person name="Zhang L."/>
            <person name="Zhang C."/>
            <person name="Wu P."/>
            <person name="Chen Y."/>
            <person name="Li M."/>
            <person name="Jiang H."/>
            <person name="Wu G."/>
        </authorList>
    </citation>
    <scope>NUCLEOTIDE SEQUENCE [LARGE SCALE GENOMIC DNA]</scope>
    <source>
        <strain evidence="4">cv. GZQX0401</strain>
        <tissue evidence="3">Young leaves</tissue>
    </source>
</reference>
<organism evidence="3 4">
    <name type="scientific">Jatropha curcas</name>
    <name type="common">Barbados nut</name>
    <dbReference type="NCBI Taxonomy" id="180498"/>
    <lineage>
        <taxon>Eukaryota</taxon>
        <taxon>Viridiplantae</taxon>
        <taxon>Streptophyta</taxon>
        <taxon>Embryophyta</taxon>
        <taxon>Tracheophyta</taxon>
        <taxon>Spermatophyta</taxon>
        <taxon>Magnoliopsida</taxon>
        <taxon>eudicotyledons</taxon>
        <taxon>Gunneridae</taxon>
        <taxon>Pentapetalae</taxon>
        <taxon>rosids</taxon>
        <taxon>fabids</taxon>
        <taxon>Malpighiales</taxon>
        <taxon>Euphorbiaceae</taxon>
        <taxon>Crotonoideae</taxon>
        <taxon>Jatropheae</taxon>
        <taxon>Jatropha</taxon>
    </lineage>
</organism>
<accession>A0A067K0M7</accession>
<evidence type="ECO:0000259" key="2">
    <source>
        <dbReference type="Pfam" id="PF23598"/>
    </source>
</evidence>
<proteinExistence type="predicted"/>
<keyword evidence="4" id="KW-1185">Reference proteome</keyword>
<dbReference type="AlphaFoldDB" id="A0A067K0M7"/>
<dbReference type="STRING" id="180498.A0A067K0M7"/>
<keyword evidence="1" id="KW-0677">Repeat</keyword>
<dbReference type="SUPFAM" id="SSF52058">
    <property type="entry name" value="L domain-like"/>
    <property type="match status" value="1"/>
</dbReference>
<dbReference type="Gene3D" id="3.80.10.10">
    <property type="entry name" value="Ribonuclease Inhibitor"/>
    <property type="match status" value="1"/>
</dbReference>
<feature type="domain" description="Disease resistance R13L4/SHOC-2-like LRR" evidence="2">
    <location>
        <begin position="7"/>
        <end position="290"/>
    </location>
</feature>